<dbReference type="OrthoDB" id="4887973at2759"/>
<dbReference type="Proteomes" id="UP000219286">
    <property type="component" value="Unassembled WGS sequence"/>
</dbReference>
<dbReference type="AlphaFoldDB" id="A0A2H2Z4W0"/>
<organism evidence="2 3">
    <name type="scientific">Trichoderma parareesei</name>
    <name type="common">Filamentous fungus</name>
    <dbReference type="NCBI Taxonomy" id="858221"/>
    <lineage>
        <taxon>Eukaryota</taxon>
        <taxon>Fungi</taxon>
        <taxon>Dikarya</taxon>
        <taxon>Ascomycota</taxon>
        <taxon>Pezizomycotina</taxon>
        <taxon>Sordariomycetes</taxon>
        <taxon>Hypocreomycetidae</taxon>
        <taxon>Hypocreales</taxon>
        <taxon>Hypocreaceae</taxon>
        <taxon>Trichoderma</taxon>
    </lineage>
</organism>
<keyword evidence="3" id="KW-1185">Reference proteome</keyword>
<reference evidence="2 3" key="1">
    <citation type="journal article" date="2015" name="Genome Announc.">
        <title>Genome sequence and annotation of Trichoderma parareesei, the ancestor of the cellulase producer Trichoderma reesei.</title>
        <authorList>
            <person name="Yang D."/>
            <person name="Pomraning K."/>
            <person name="Kopchinskiy A."/>
            <person name="Karimi Aghcheh R."/>
            <person name="Atanasova L."/>
            <person name="Chenthamara K."/>
            <person name="Baker S.E."/>
            <person name="Zhang R."/>
            <person name="Shen Q."/>
            <person name="Freitag M."/>
            <person name="Kubicek C.P."/>
            <person name="Druzhinina I.S."/>
        </authorList>
    </citation>
    <scope>NUCLEOTIDE SEQUENCE [LARGE SCALE GENOMIC DNA]</scope>
    <source>
        <strain evidence="2 3">CBS 125925</strain>
    </source>
</reference>
<comment type="caution">
    <text evidence="2">The sequence shown here is derived from an EMBL/GenBank/DDBJ whole genome shotgun (WGS) entry which is preliminary data.</text>
</comment>
<proteinExistence type="predicted"/>
<evidence type="ECO:0000256" key="1">
    <source>
        <dbReference type="SAM" id="SignalP"/>
    </source>
</evidence>
<keyword evidence="1" id="KW-0732">Signal</keyword>
<sequence>MQFPTTSLLAVLAASFTAAEQMKINYYSNNACSAYTGQVDVTWATELYGGGNNCYNYHFSNYANIANCYEDSCLCDFYSGQNCAGSSVGQATGSGNCVYVQNAQSFACYYT</sequence>
<gene>
    <name evidence="2" type="ORF">A9Z42_0007390</name>
</gene>
<protein>
    <submittedName>
        <fullName evidence="2">SSCRP protein</fullName>
    </submittedName>
</protein>
<dbReference type="EMBL" id="LFMI01000106">
    <property type="protein sequence ID" value="OTA00542.1"/>
    <property type="molecule type" value="Genomic_DNA"/>
</dbReference>
<feature type="chain" id="PRO_5013668846" evidence="1">
    <location>
        <begin position="20"/>
        <end position="111"/>
    </location>
</feature>
<evidence type="ECO:0000313" key="3">
    <source>
        <dbReference type="Proteomes" id="UP000219286"/>
    </source>
</evidence>
<evidence type="ECO:0000313" key="2">
    <source>
        <dbReference type="EMBL" id="OTA00542.1"/>
    </source>
</evidence>
<name>A0A2H2Z4W0_TRIPA</name>
<accession>A0A2H2Z4W0</accession>
<feature type="signal peptide" evidence="1">
    <location>
        <begin position="1"/>
        <end position="19"/>
    </location>
</feature>